<proteinExistence type="inferred from homology"/>
<feature type="binding site" evidence="10">
    <location>
        <position position="650"/>
    </location>
    <ligand>
        <name>Zn(2+)</name>
        <dbReference type="ChEBI" id="CHEBI:29105"/>
        <note>catalytic</note>
    </ligand>
</feature>
<evidence type="ECO:0000256" key="4">
    <source>
        <dbReference type="ARBA" id="ARBA00022603"/>
    </source>
</evidence>
<feature type="binding site" evidence="10">
    <location>
        <begin position="522"/>
        <end position="523"/>
    </location>
    <ligand>
        <name>5-methyltetrahydropteroyltri-L-glutamate</name>
        <dbReference type="ChEBI" id="CHEBI:58207"/>
    </ligand>
</feature>
<gene>
    <name evidence="10 13" type="primary">metE</name>
    <name evidence="13" type="ORF">OTK00_002185</name>
</gene>
<comment type="pathway">
    <text evidence="2 10">Amino-acid biosynthesis; L-methionine biosynthesis via de novo pathway; L-methionine from L-homocysteine (MetE route): step 1/1.</text>
</comment>
<evidence type="ECO:0000259" key="11">
    <source>
        <dbReference type="Pfam" id="PF01717"/>
    </source>
</evidence>
<feature type="binding site" evidence="10">
    <location>
        <position position="491"/>
    </location>
    <ligand>
        <name>L-methionine</name>
        <dbReference type="ChEBI" id="CHEBI:57844"/>
    </ligand>
</feature>
<protein>
    <recommendedName>
        <fullName evidence="10">5-methyltetrahydropteroyltriglutamate--homocysteine methyltransferase</fullName>
        <ecNumber evidence="10">2.1.1.14</ecNumber>
    </recommendedName>
    <alternativeName>
        <fullName evidence="10">Cobalamin-independent methionine synthase</fullName>
    </alternativeName>
    <alternativeName>
        <fullName evidence="10">Methionine synthase, vitamin-B12 independent isozyme</fullName>
    </alternativeName>
</protein>
<feature type="binding site" evidence="10">
    <location>
        <begin position="438"/>
        <end position="440"/>
    </location>
    <ligand>
        <name>L-homocysteine</name>
        <dbReference type="ChEBI" id="CHEBI:58199"/>
    </ligand>
</feature>
<organism evidence="13 14">
    <name type="scientific">Caldicellulosiruptor morganii</name>
    <dbReference type="NCBI Taxonomy" id="1387555"/>
    <lineage>
        <taxon>Bacteria</taxon>
        <taxon>Bacillati</taxon>
        <taxon>Bacillota</taxon>
        <taxon>Bacillota incertae sedis</taxon>
        <taxon>Caldicellulosiruptorales</taxon>
        <taxon>Caldicellulosiruptoraceae</taxon>
        <taxon>Caldicellulosiruptor</taxon>
    </lineage>
</organism>
<sequence length="761" mass="88253">MKFDMISVVGFPRIGENRELKKWVESYLDKKLSKEQLIQNSKELKKKHWQIQKEHGIDLIPSNDFSFYDTFLDHAMLVNAIPAGYKNLGKEELDTYFALAKGYQTQNLDLKALPMKKWFFTNYHYIVPEITSDTEFKLSSTKPFDEFEEALSIGIKTKPVIIGALTFLKLAKKIDVSIYEKAFWVNLLSVYIQILDRFKTLGAEFIQIDEPVLVTDLTQADIELFDNFYRQLLSQKGNLKIILQTYFGDIRDIYEKLFTLDFDAIGLDFVDGKYNLELIKKFGYPRGKLLIAGIVNGRNVFKNSYKESLEILNTLSNYVDKKDIVISTSCSLMFVPYSLKFETQLDSSKKKYLAFAEEKLKELNELNILFNDKNYTQNSSYIYNTQLFEEMKANKFSDINTVVNNLRDDDFERKPCFEERIKIQKDVLKLPKLPTTTIGSFPQTPDVRKARSELKNGRITFEEYDKFIKQKIENVIKLQEEIGLDVLVHGEYERNDMVEFFGENLEGFIITKNGWVQSYGTRCVKPPIIFSDIKRKRPITVEYIKYAQSLTAKPVKGILTGPVTILNWSFVREDIPLKDVAFQLALAIKEEVLDLEKEGVKIIQIDEAALIEKLPLRKAYHKDYLDWAIKAFKLTCSKVKPETQIHTHMCYSNFDDLLDEIARMDVDVITFEAAKSDFTILDSIKKSNLKSEVGPGVFDVHSPRIVPKEEMKDLILKMIEKIGLDRLWINPDCGLKTRKEEEAFPTLHNMVLAAWEVRNNL</sequence>
<feature type="binding site" evidence="10">
    <location>
        <position position="491"/>
    </location>
    <ligand>
        <name>L-homocysteine</name>
        <dbReference type="ChEBI" id="CHEBI:58199"/>
    </ligand>
</feature>
<dbReference type="GO" id="GO:0003871">
    <property type="term" value="F:5-methyltetrahydropteroyltriglutamate-homocysteine S-methyltransferase activity"/>
    <property type="evidence" value="ECO:0007669"/>
    <property type="project" value="UniProtKB-EC"/>
</dbReference>
<feature type="domain" description="Cobalamin-independent methionine synthase MetE N-terminal" evidence="12">
    <location>
        <begin position="7"/>
        <end position="318"/>
    </location>
</feature>
<accession>A0ABY7BLE0</accession>
<dbReference type="HAMAP" id="MF_00172">
    <property type="entry name" value="Meth_synth"/>
    <property type="match status" value="1"/>
</dbReference>
<dbReference type="PANTHER" id="PTHR30519">
    <property type="entry name" value="5-METHYLTETRAHYDROPTEROYLTRIGLUTAMATE--HOMOCYSTEINE METHYLTRANSFERASE"/>
    <property type="match status" value="1"/>
</dbReference>
<keyword evidence="4 10" id="KW-0489">Methyltransferase</keyword>
<comment type="function">
    <text evidence="1 10">Catalyzes the transfer of a methyl group from 5-methyltetrahydrofolate to homocysteine resulting in methionine formation.</text>
</comment>
<reference evidence="13" key="1">
    <citation type="submission" date="2022-12" db="EMBL/GenBank/DDBJ databases">
        <authorList>
            <person name="Bing R.G."/>
            <person name="Willard D.J."/>
            <person name="Manesh M.J.H."/>
            <person name="Laemthong T."/>
            <person name="Crosby J.R."/>
            <person name="Kelly R.M."/>
        </authorList>
    </citation>
    <scope>NUCLEOTIDE SEQUENCE</scope>
    <source>
        <strain evidence="13">DSM 8990</strain>
    </source>
</reference>
<evidence type="ECO:0000256" key="3">
    <source>
        <dbReference type="ARBA" id="ARBA00009553"/>
    </source>
</evidence>
<evidence type="ECO:0000256" key="9">
    <source>
        <dbReference type="ARBA" id="ARBA00023167"/>
    </source>
</evidence>
<feature type="active site" description="Proton donor" evidence="10">
    <location>
        <position position="701"/>
    </location>
</feature>
<dbReference type="CDD" id="cd03312">
    <property type="entry name" value="CIMS_N_terminal_like"/>
    <property type="match status" value="1"/>
</dbReference>
<dbReference type="InterPro" id="IPR013215">
    <property type="entry name" value="Cbl-indep_Met_Synth_N"/>
</dbReference>
<evidence type="ECO:0000256" key="8">
    <source>
        <dbReference type="ARBA" id="ARBA00022833"/>
    </source>
</evidence>
<evidence type="ECO:0000256" key="10">
    <source>
        <dbReference type="HAMAP-Rule" id="MF_00172"/>
    </source>
</evidence>
<dbReference type="Gene3D" id="3.20.20.210">
    <property type="match status" value="2"/>
</dbReference>
<feature type="binding site" evidence="10">
    <location>
        <position position="568"/>
    </location>
    <ligand>
        <name>5-methyltetrahydropteroyltri-L-glutamate</name>
        <dbReference type="ChEBI" id="CHEBI:58207"/>
    </ligand>
</feature>
<keyword evidence="5 10" id="KW-0028">Amino-acid biosynthesis</keyword>
<feature type="binding site" evidence="10">
    <location>
        <position position="117"/>
    </location>
    <ligand>
        <name>5-methyltetrahydropteroyltri-L-glutamate</name>
        <dbReference type="ChEBI" id="CHEBI:58207"/>
    </ligand>
</feature>
<keyword evidence="9 10" id="KW-0486">Methionine biosynthesis</keyword>
<dbReference type="SUPFAM" id="SSF51726">
    <property type="entry name" value="UROD/MetE-like"/>
    <property type="match status" value="2"/>
</dbReference>
<name>A0ABY7BLE0_9FIRM</name>
<feature type="binding site" evidence="10">
    <location>
        <position position="606"/>
    </location>
    <ligand>
        <name>L-homocysteine</name>
        <dbReference type="ChEBI" id="CHEBI:58199"/>
    </ligand>
</feature>
<feature type="binding site" evidence="10">
    <location>
        <position position="648"/>
    </location>
    <ligand>
        <name>Zn(2+)</name>
        <dbReference type="ChEBI" id="CHEBI:29105"/>
        <note>catalytic</note>
    </ligand>
</feature>
<feature type="binding site" evidence="10">
    <location>
        <begin position="438"/>
        <end position="440"/>
    </location>
    <ligand>
        <name>L-methionine</name>
        <dbReference type="ChEBI" id="CHEBI:57844"/>
    </ligand>
</feature>
<dbReference type="CDD" id="cd03311">
    <property type="entry name" value="CIMS_C_terminal_like"/>
    <property type="match status" value="1"/>
</dbReference>
<dbReference type="NCBIfam" id="NF003556">
    <property type="entry name" value="PRK05222.1"/>
    <property type="match status" value="1"/>
</dbReference>
<evidence type="ECO:0000256" key="7">
    <source>
        <dbReference type="ARBA" id="ARBA00022723"/>
    </source>
</evidence>
<comment type="catalytic activity">
    <reaction evidence="10">
        <text>5-methyltetrahydropteroyltri-L-glutamate + L-homocysteine = tetrahydropteroyltri-L-glutamate + L-methionine</text>
        <dbReference type="Rhea" id="RHEA:21196"/>
        <dbReference type="ChEBI" id="CHEBI:57844"/>
        <dbReference type="ChEBI" id="CHEBI:58140"/>
        <dbReference type="ChEBI" id="CHEBI:58199"/>
        <dbReference type="ChEBI" id="CHEBI:58207"/>
        <dbReference type="EC" id="2.1.1.14"/>
    </reaction>
</comment>
<dbReference type="PIRSF" id="PIRSF000382">
    <property type="entry name" value="MeTrfase_B12_ind"/>
    <property type="match status" value="1"/>
</dbReference>
<comment type="similarity">
    <text evidence="3 10">Belongs to the vitamin-B12 independent methionine synthase family.</text>
</comment>
<dbReference type="Pfam" id="PF01717">
    <property type="entry name" value="Meth_synt_2"/>
    <property type="match status" value="1"/>
</dbReference>
<keyword evidence="7 10" id="KW-0479">Metal-binding</keyword>
<dbReference type="InterPro" id="IPR038071">
    <property type="entry name" value="UROD/MetE-like_sf"/>
</dbReference>
<dbReference type="NCBIfam" id="TIGR01371">
    <property type="entry name" value="met_syn_B12ind"/>
    <property type="match status" value="1"/>
</dbReference>
<feature type="domain" description="Cobalamin-independent methionine synthase MetE C-terminal/archaeal" evidence="11">
    <location>
        <begin position="433"/>
        <end position="754"/>
    </location>
</feature>
<keyword evidence="14" id="KW-1185">Reference proteome</keyword>
<keyword evidence="10" id="KW-0677">Repeat</keyword>
<evidence type="ECO:0000313" key="14">
    <source>
        <dbReference type="Proteomes" id="UP001164909"/>
    </source>
</evidence>
<dbReference type="GO" id="GO:0032259">
    <property type="term" value="P:methylation"/>
    <property type="evidence" value="ECO:0007669"/>
    <property type="project" value="UniProtKB-KW"/>
</dbReference>
<comment type="cofactor">
    <cofactor evidence="10">
        <name>Zn(2+)</name>
        <dbReference type="ChEBI" id="CHEBI:29105"/>
    </cofactor>
    <text evidence="10">Binds 1 zinc ion per subunit.</text>
</comment>
<feature type="binding site" evidence="10">
    <location>
        <position position="606"/>
    </location>
    <ligand>
        <name>L-methionine</name>
        <dbReference type="ChEBI" id="CHEBI:57844"/>
    </ligand>
</feature>
<evidence type="ECO:0000313" key="13">
    <source>
        <dbReference type="EMBL" id="WAM33663.1"/>
    </source>
</evidence>
<evidence type="ECO:0000256" key="1">
    <source>
        <dbReference type="ARBA" id="ARBA00002777"/>
    </source>
</evidence>
<dbReference type="Proteomes" id="UP001164909">
    <property type="component" value="Chromosome"/>
</dbReference>
<feature type="binding site" evidence="10">
    <location>
        <position position="612"/>
    </location>
    <ligand>
        <name>5-methyltetrahydropteroyltri-L-glutamate</name>
        <dbReference type="ChEBI" id="CHEBI:58207"/>
    </ligand>
</feature>
<dbReference type="EC" id="2.1.1.14" evidence="10"/>
<dbReference type="Pfam" id="PF08267">
    <property type="entry name" value="Meth_synt_1"/>
    <property type="match status" value="1"/>
</dbReference>
<evidence type="ECO:0000256" key="6">
    <source>
        <dbReference type="ARBA" id="ARBA00022679"/>
    </source>
</evidence>
<evidence type="ECO:0000256" key="2">
    <source>
        <dbReference type="ARBA" id="ARBA00004681"/>
    </source>
</evidence>
<feature type="binding site" evidence="10">
    <location>
        <position position="672"/>
    </location>
    <ligand>
        <name>Zn(2+)</name>
        <dbReference type="ChEBI" id="CHEBI:29105"/>
        <note>catalytic</note>
    </ligand>
</feature>
<keyword evidence="8 10" id="KW-0862">Zinc</keyword>
<evidence type="ECO:0000259" key="12">
    <source>
        <dbReference type="Pfam" id="PF08267"/>
    </source>
</evidence>
<keyword evidence="6 10" id="KW-0808">Transferase</keyword>
<dbReference type="InterPro" id="IPR006276">
    <property type="entry name" value="Cobalamin-indep_Met_synthase"/>
</dbReference>
<dbReference type="EMBL" id="CP113865">
    <property type="protein sequence ID" value="WAM33663.1"/>
    <property type="molecule type" value="Genomic_DNA"/>
</dbReference>
<feature type="binding site" evidence="10">
    <location>
        <begin position="18"/>
        <end position="21"/>
    </location>
    <ligand>
        <name>5-methyltetrahydropteroyltri-L-glutamate</name>
        <dbReference type="ChEBI" id="CHEBI:58207"/>
    </ligand>
</feature>
<feature type="binding site" evidence="10">
    <location>
        <position position="733"/>
    </location>
    <ligand>
        <name>Zn(2+)</name>
        <dbReference type="ChEBI" id="CHEBI:29105"/>
        <note>catalytic</note>
    </ligand>
</feature>
<dbReference type="InterPro" id="IPR002629">
    <property type="entry name" value="Met_Synth_C/arc"/>
</dbReference>
<evidence type="ECO:0000256" key="5">
    <source>
        <dbReference type="ARBA" id="ARBA00022605"/>
    </source>
</evidence>